<dbReference type="PANTHER" id="PTHR34148:SF1">
    <property type="entry name" value="ADENOSYLCOBINAMIDE-GDP RIBAZOLETRANSFERASE"/>
    <property type="match status" value="1"/>
</dbReference>
<keyword evidence="9 19" id="KW-0808">Transferase</keyword>
<evidence type="ECO:0000256" key="17">
    <source>
        <dbReference type="ARBA" id="ARBA00048623"/>
    </source>
</evidence>
<feature type="transmembrane region" description="Helical" evidence="19">
    <location>
        <begin position="229"/>
        <end position="249"/>
    </location>
</feature>
<comment type="pathway">
    <text evidence="3 19">Cofactor biosynthesis; adenosylcobalamin biosynthesis; adenosylcobalamin from cob(II)yrinate a,c-diamide: step 7/7.</text>
</comment>
<keyword evidence="12 19" id="KW-1133">Transmembrane helix</keyword>
<gene>
    <name evidence="19 20" type="primary">cobS</name>
    <name evidence="20" type="ORF">JHT90_04320</name>
</gene>
<evidence type="ECO:0000313" key="21">
    <source>
        <dbReference type="Proteomes" id="UP000595278"/>
    </source>
</evidence>
<evidence type="ECO:0000256" key="9">
    <source>
        <dbReference type="ARBA" id="ARBA00022679"/>
    </source>
</evidence>
<feature type="transmembrane region" description="Helical" evidence="19">
    <location>
        <begin position="30"/>
        <end position="48"/>
    </location>
</feature>
<comment type="catalytic activity">
    <reaction evidence="18 19">
        <text>alpha-ribazole 5'-phosphate + adenosylcob(III)inamide-GDP = adenosylcob(III)alamin 5'-phosphate + GMP + H(+)</text>
        <dbReference type="Rhea" id="RHEA:23560"/>
        <dbReference type="ChEBI" id="CHEBI:15378"/>
        <dbReference type="ChEBI" id="CHEBI:57918"/>
        <dbReference type="ChEBI" id="CHEBI:58115"/>
        <dbReference type="ChEBI" id="CHEBI:60487"/>
        <dbReference type="ChEBI" id="CHEBI:60493"/>
        <dbReference type="EC" id="2.7.8.26"/>
    </reaction>
</comment>
<comment type="catalytic activity">
    <reaction evidence="17 19">
        <text>alpha-ribazole + adenosylcob(III)inamide-GDP = adenosylcob(III)alamin + GMP + H(+)</text>
        <dbReference type="Rhea" id="RHEA:16049"/>
        <dbReference type="ChEBI" id="CHEBI:10329"/>
        <dbReference type="ChEBI" id="CHEBI:15378"/>
        <dbReference type="ChEBI" id="CHEBI:18408"/>
        <dbReference type="ChEBI" id="CHEBI:58115"/>
        <dbReference type="ChEBI" id="CHEBI:60487"/>
        <dbReference type="EC" id="2.7.8.26"/>
    </reaction>
</comment>
<dbReference type="GO" id="GO:0051073">
    <property type="term" value="F:adenosylcobinamide-GDP ribazoletransferase activity"/>
    <property type="evidence" value="ECO:0007669"/>
    <property type="project" value="UniProtKB-UniRule"/>
</dbReference>
<keyword evidence="11 19" id="KW-0460">Magnesium</keyword>
<feature type="transmembrane region" description="Helical" evidence="19">
    <location>
        <begin position="177"/>
        <end position="193"/>
    </location>
</feature>
<feature type="transmembrane region" description="Helical" evidence="19">
    <location>
        <begin position="106"/>
        <end position="124"/>
    </location>
</feature>
<keyword evidence="7 19" id="KW-1003">Cell membrane</keyword>
<evidence type="ECO:0000256" key="13">
    <source>
        <dbReference type="ARBA" id="ARBA00023136"/>
    </source>
</evidence>
<evidence type="ECO:0000256" key="3">
    <source>
        <dbReference type="ARBA" id="ARBA00004663"/>
    </source>
</evidence>
<evidence type="ECO:0000256" key="11">
    <source>
        <dbReference type="ARBA" id="ARBA00022842"/>
    </source>
</evidence>
<organism evidence="20 21">
    <name type="scientific">Entomomonas asaccharolytica</name>
    <dbReference type="NCBI Taxonomy" id="2785331"/>
    <lineage>
        <taxon>Bacteria</taxon>
        <taxon>Pseudomonadati</taxon>
        <taxon>Pseudomonadota</taxon>
        <taxon>Gammaproteobacteria</taxon>
        <taxon>Pseudomonadales</taxon>
        <taxon>Pseudomonadaceae</taxon>
        <taxon>Entomomonas</taxon>
    </lineage>
</organism>
<evidence type="ECO:0000256" key="15">
    <source>
        <dbReference type="ARBA" id="ARBA00032605"/>
    </source>
</evidence>
<dbReference type="GO" id="GO:0008818">
    <property type="term" value="F:cobalamin 5'-phosphate synthase activity"/>
    <property type="evidence" value="ECO:0007669"/>
    <property type="project" value="UniProtKB-UniRule"/>
</dbReference>
<comment type="function">
    <text evidence="14 19">Joins adenosylcobinamide-GDP and alpha-ribazole to generate adenosylcobalamin (Ado-cobalamin). Also synthesizes adenosylcobalamin 5'-phosphate from adenosylcobinamide-GDP and alpha-ribazole 5'-phosphate.</text>
</comment>
<evidence type="ECO:0000256" key="1">
    <source>
        <dbReference type="ARBA" id="ARBA00001946"/>
    </source>
</evidence>
<dbReference type="NCBIfam" id="TIGR00317">
    <property type="entry name" value="cobS"/>
    <property type="match status" value="1"/>
</dbReference>
<proteinExistence type="inferred from homology"/>
<feature type="transmembrane region" description="Helical" evidence="19">
    <location>
        <begin position="199"/>
        <end position="217"/>
    </location>
</feature>
<keyword evidence="21" id="KW-1185">Reference proteome</keyword>
<dbReference type="HAMAP" id="MF_00719">
    <property type="entry name" value="CobS"/>
    <property type="match status" value="1"/>
</dbReference>
<evidence type="ECO:0000256" key="2">
    <source>
        <dbReference type="ARBA" id="ARBA00004651"/>
    </source>
</evidence>
<dbReference type="Proteomes" id="UP000595278">
    <property type="component" value="Chromosome"/>
</dbReference>
<evidence type="ECO:0000256" key="7">
    <source>
        <dbReference type="ARBA" id="ARBA00022475"/>
    </source>
</evidence>
<evidence type="ECO:0000256" key="10">
    <source>
        <dbReference type="ARBA" id="ARBA00022692"/>
    </source>
</evidence>
<dbReference type="AlphaFoldDB" id="A0A974NGU0"/>
<accession>A0A974NGU0</accession>
<keyword evidence="8 19" id="KW-0169">Cobalamin biosynthesis</keyword>
<evidence type="ECO:0000256" key="12">
    <source>
        <dbReference type="ARBA" id="ARBA00022989"/>
    </source>
</evidence>
<evidence type="ECO:0000313" key="20">
    <source>
        <dbReference type="EMBL" id="QQP86471.1"/>
    </source>
</evidence>
<evidence type="ECO:0000256" key="8">
    <source>
        <dbReference type="ARBA" id="ARBA00022573"/>
    </source>
</evidence>
<comment type="cofactor">
    <cofactor evidence="1 19">
        <name>Mg(2+)</name>
        <dbReference type="ChEBI" id="CHEBI:18420"/>
    </cofactor>
</comment>
<reference evidence="20 21" key="1">
    <citation type="submission" date="2021-01" db="EMBL/GenBank/DDBJ databases">
        <title>Entomomonas sp. F2A isolated from a house cricket (Acheta domesticus).</title>
        <authorList>
            <person name="Spergser J."/>
            <person name="Busse H.-J."/>
        </authorList>
    </citation>
    <scope>NUCLEOTIDE SEQUENCE [LARGE SCALE GENOMIC DNA]</scope>
    <source>
        <strain evidence="20 21">F2A</strain>
    </source>
</reference>
<comment type="similarity">
    <text evidence="4 19">Belongs to the CobS family.</text>
</comment>
<keyword evidence="13 19" id="KW-0472">Membrane</keyword>
<protein>
    <recommendedName>
        <fullName evidence="6 19">Adenosylcobinamide-GDP ribazoletransferase</fullName>
        <ecNumber evidence="5 19">2.7.8.26</ecNumber>
    </recommendedName>
    <alternativeName>
        <fullName evidence="16 19">Cobalamin synthase</fullName>
    </alternativeName>
    <alternativeName>
        <fullName evidence="15 19">Cobalamin-5'-phosphate synthase</fullName>
    </alternativeName>
</protein>
<comment type="subcellular location">
    <subcellularLocation>
        <location evidence="2 19">Cell membrane</location>
        <topology evidence="2 19">Multi-pass membrane protein</topology>
    </subcellularLocation>
</comment>
<dbReference type="EC" id="2.7.8.26" evidence="5 19"/>
<sequence>MLAFTAIIIFFTRLPFFRNRMIPDEYFKNIIYYWSMAGWLTASVMMLVLYLSSLLFPISVAVMLAIASRLLLTGALHEDGLADFFDGFGGGISKERILAIMKDSHIGCYGVLGLIIYFLLLFSLLSALPVYLACVAILVADPFCKGLSSFITVRLSYARTAETSKVKVVYDDIKAKYFLYSISFALVPLLIIFGIISPIYYLAILLPVAVFFLLTAFMSSKIQGYTGDCVGALFLMTELSFYLSFVALVRLV</sequence>
<evidence type="ECO:0000256" key="4">
    <source>
        <dbReference type="ARBA" id="ARBA00010561"/>
    </source>
</evidence>
<dbReference type="RefSeq" id="WP_201094572.1">
    <property type="nucleotide sequence ID" value="NZ_JBHTMG010000013.1"/>
</dbReference>
<name>A0A974NGU0_9GAMM</name>
<evidence type="ECO:0000256" key="14">
    <source>
        <dbReference type="ARBA" id="ARBA00025228"/>
    </source>
</evidence>
<dbReference type="InterPro" id="IPR003805">
    <property type="entry name" value="CobS"/>
</dbReference>
<evidence type="ECO:0000256" key="18">
    <source>
        <dbReference type="ARBA" id="ARBA00049504"/>
    </source>
</evidence>
<dbReference type="Pfam" id="PF02654">
    <property type="entry name" value="CobS"/>
    <property type="match status" value="1"/>
</dbReference>
<dbReference type="PANTHER" id="PTHR34148">
    <property type="entry name" value="ADENOSYLCOBINAMIDE-GDP RIBAZOLETRANSFERASE"/>
    <property type="match status" value="1"/>
</dbReference>
<feature type="transmembrane region" description="Helical" evidence="19">
    <location>
        <begin position="54"/>
        <end position="72"/>
    </location>
</feature>
<evidence type="ECO:0000256" key="6">
    <source>
        <dbReference type="ARBA" id="ARBA00015850"/>
    </source>
</evidence>
<evidence type="ECO:0000256" key="5">
    <source>
        <dbReference type="ARBA" id="ARBA00013200"/>
    </source>
</evidence>
<dbReference type="GO" id="GO:0005886">
    <property type="term" value="C:plasma membrane"/>
    <property type="evidence" value="ECO:0007669"/>
    <property type="project" value="UniProtKB-SubCell"/>
</dbReference>
<dbReference type="KEGG" id="eaz:JHT90_04320"/>
<dbReference type="EMBL" id="CP067393">
    <property type="protein sequence ID" value="QQP86471.1"/>
    <property type="molecule type" value="Genomic_DNA"/>
</dbReference>
<evidence type="ECO:0000256" key="16">
    <source>
        <dbReference type="ARBA" id="ARBA00032853"/>
    </source>
</evidence>
<keyword evidence="10 19" id="KW-0812">Transmembrane</keyword>
<dbReference type="GO" id="GO:0009236">
    <property type="term" value="P:cobalamin biosynthetic process"/>
    <property type="evidence" value="ECO:0007669"/>
    <property type="project" value="UniProtKB-UniRule"/>
</dbReference>
<evidence type="ECO:0000256" key="19">
    <source>
        <dbReference type="HAMAP-Rule" id="MF_00719"/>
    </source>
</evidence>